<dbReference type="PANTHER" id="PTHR32440">
    <property type="entry name" value="PHOSPHATASE DCR2-RELATED-RELATED"/>
    <property type="match status" value="1"/>
</dbReference>
<dbReference type="Gene3D" id="3.60.21.10">
    <property type="match status" value="1"/>
</dbReference>
<accession>A0AAV8CFR4</accession>
<keyword evidence="5" id="KW-0964">Secreted</keyword>
<evidence type="ECO:0000256" key="4">
    <source>
        <dbReference type="ARBA" id="ARBA00011738"/>
    </source>
</evidence>
<evidence type="ECO:0000256" key="7">
    <source>
        <dbReference type="ARBA" id="ARBA00022729"/>
    </source>
</evidence>
<comment type="similarity">
    <text evidence="3">Belongs to the metallophosphoesterase superfamily. Purple acid phosphatase family.</text>
</comment>
<dbReference type="CDD" id="cd07383">
    <property type="entry name" value="MPP_Dcr2"/>
    <property type="match status" value="1"/>
</dbReference>
<keyword evidence="6" id="KW-0479">Metal-binding</keyword>
<evidence type="ECO:0000256" key="11">
    <source>
        <dbReference type="SAM" id="Phobius"/>
    </source>
</evidence>
<dbReference type="InterPro" id="IPR029052">
    <property type="entry name" value="Metallo-depent_PP-like"/>
</dbReference>
<evidence type="ECO:0000256" key="3">
    <source>
        <dbReference type="ARBA" id="ARBA00008723"/>
    </source>
</evidence>
<sequence>MSQCERKERANVRMASSLEVRPWFSLFSLLSTLLFVDILLKPFVELNPPARVKKVPQLPLRFRHDGSFKILQVADMHYGNGAVTRCRDVPPAEAPYCSDLNTTQFLNRLIAAENPDLIVFTGDNIFGASATDAAESLIKAFKPVREHKIPWAAILGNHDQESTMNRLELMDFMSSMDYSLSQVNPQGYVINGYGNYHVNINGPFGSGFVNRSVLNLYLMDSGDREVVNGKKTYSWIKESQLYWLRNTSYMLQEMSPAAALAFFHIPISEVRDLWYKGYIGTYQEAVACSTVNSGVLASLVQMGDVKSVFIGHDHLNDFCGNISGIWFCYGGGFGYHAYGKAFWPRRGRVISVQLRKAGKEWGQVELIRTWKRLDDQKLSKIDDQVLWRCSSGDV</sequence>
<dbReference type="Proteomes" id="UP001140206">
    <property type="component" value="Chromosome 5"/>
</dbReference>
<evidence type="ECO:0000256" key="10">
    <source>
        <dbReference type="ARBA" id="ARBA00023180"/>
    </source>
</evidence>
<keyword evidence="11" id="KW-1133">Transmembrane helix</keyword>
<keyword evidence="8" id="KW-0862">Zinc</keyword>
<proteinExistence type="inferred from homology"/>
<keyword evidence="7" id="KW-0732">Signal</keyword>
<comment type="subunit">
    <text evidence="4">Homodimer.</text>
</comment>
<dbReference type="AlphaFoldDB" id="A0AAV8CFR4"/>
<evidence type="ECO:0000313" key="14">
    <source>
        <dbReference type="Proteomes" id="UP001140206"/>
    </source>
</evidence>
<evidence type="ECO:0000256" key="6">
    <source>
        <dbReference type="ARBA" id="ARBA00022723"/>
    </source>
</evidence>
<evidence type="ECO:0000259" key="12">
    <source>
        <dbReference type="Pfam" id="PF00149"/>
    </source>
</evidence>
<dbReference type="SUPFAM" id="SSF56300">
    <property type="entry name" value="Metallo-dependent phosphatases"/>
    <property type="match status" value="1"/>
</dbReference>
<dbReference type="EMBL" id="JAMFTS010000005">
    <property type="protein sequence ID" value="KAJ4754700.1"/>
    <property type="molecule type" value="Genomic_DNA"/>
</dbReference>
<name>A0AAV8CFR4_9POAL</name>
<comment type="caution">
    <text evidence="13">The sequence shown here is derived from an EMBL/GenBank/DDBJ whole genome shotgun (WGS) entry which is preliminary data.</text>
</comment>
<feature type="domain" description="Calcineurin-like phosphoesterase" evidence="12">
    <location>
        <begin position="68"/>
        <end position="314"/>
    </location>
</feature>
<dbReference type="PIRSF" id="PIRSF030250">
    <property type="entry name" value="Ptase_At2g46880"/>
    <property type="match status" value="1"/>
</dbReference>
<dbReference type="PANTHER" id="PTHR32440:SF2">
    <property type="entry name" value="INACTIVE PURPLE ACID PHOSPHATASE 28-RELATED"/>
    <property type="match status" value="1"/>
</dbReference>
<evidence type="ECO:0000256" key="2">
    <source>
        <dbReference type="ARBA" id="ARBA00004613"/>
    </source>
</evidence>
<evidence type="ECO:0000313" key="13">
    <source>
        <dbReference type="EMBL" id="KAJ4754700.1"/>
    </source>
</evidence>
<keyword evidence="11" id="KW-0812">Transmembrane</keyword>
<dbReference type="InterPro" id="IPR004843">
    <property type="entry name" value="Calcineurin-like_PHP"/>
</dbReference>
<keyword evidence="14" id="KW-1185">Reference proteome</keyword>
<feature type="transmembrane region" description="Helical" evidence="11">
    <location>
        <begin position="20"/>
        <end position="40"/>
    </location>
</feature>
<gene>
    <name evidence="13" type="ORF">LUZ62_089105</name>
</gene>
<dbReference type="FunFam" id="3.60.21.10:FF:000038">
    <property type="entry name" value="Probable inactive purple acid phosphatase 29"/>
    <property type="match status" value="1"/>
</dbReference>
<organism evidence="13 14">
    <name type="scientific">Rhynchospora pubera</name>
    <dbReference type="NCBI Taxonomy" id="906938"/>
    <lineage>
        <taxon>Eukaryota</taxon>
        <taxon>Viridiplantae</taxon>
        <taxon>Streptophyta</taxon>
        <taxon>Embryophyta</taxon>
        <taxon>Tracheophyta</taxon>
        <taxon>Spermatophyta</taxon>
        <taxon>Magnoliopsida</taxon>
        <taxon>Liliopsida</taxon>
        <taxon>Poales</taxon>
        <taxon>Cyperaceae</taxon>
        <taxon>Cyperoideae</taxon>
        <taxon>Rhynchosporeae</taxon>
        <taxon>Rhynchospora</taxon>
    </lineage>
</organism>
<dbReference type="InterPro" id="IPR011230">
    <property type="entry name" value="PAP14/16/28/29"/>
</dbReference>
<dbReference type="GO" id="GO:0005576">
    <property type="term" value="C:extracellular region"/>
    <property type="evidence" value="ECO:0007669"/>
    <property type="project" value="UniProtKB-SubCell"/>
</dbReference>
<keyword evidence="9" id="KW-0408">Iron</keyword>
<evidence type="ECO:0000256" key="9">
    <source>
        <dbReference type="ARBA" id="ARBA00023004"/>
    </source>
</evidence>
<dbReference type="GO" id="GO:0005737">
    <property type="term" value="C:cytoplasm"/>
    <property type="evidence" value="ECO:0007669"/>
    <property type="project" value="TreeGrafter"/>
</dbReference>
<evidence type="ECO:0000256" key="5">
    <source>
        <dbReference type="ARBA" id="ARBA00022525"/>
    </source>
</evidence>
<protein>
    <submittedName>
        <fullName evidence="13">Purple acid phosphatase 28</fullName>
    </submittedName>
</protein>
<dbReference type="GO" id="GO:0016788">
    <property type="term" value="F:hydrolase activity, acting on ester bonds"/>
    <property type="evidence" value="ECO:0007669"/>
    <property type="project" value="TreeGrafter"/>
</dbReference>
<evidence type="ECO:0000256" key="8">
    <source>
        <dbReference type="ARBA" id="ARBA00022833"/>
    </source>
</evidence>
<reference evidence="13" key="1">
    <citation type="submission" date="2022-08" db="EMBL/GenBank/DDBJ databases">
        <authorList>
            <person name="Marques A."/>
        </authorList>
    </citation>
    <scope>NUCLEOTIDE SEQUENCE</scope>
    <source>
        <strain evidence="13">RhyPub2mFocal</strain>
        <tissue evidence="13">Leaves</tissue>
    </source>
</reference>
<comment type="subcellular location">
    <subcellularLocation>
        <location evidence="2">Secreted</location>
    </subcellularLocation>
</comment>
<comment type="cofactor">
    <cofactor evidence="1">
        <name>Zn(2+)</name>
        <dbReference type="ChEBI" id="CHEBI:29105"/>
    </cofactor>
</comment>
<keyword evidence="11" id="KW-0472">Membrane</keyword>
<dbReference type="Pfam" id="PF00149">
    <property type="entry name" value="Metallophos"/>
    <property type="match status" value="1"/>
</dbReference>
<evidence type="ECO:0000256" key="1">
    <source>
        <dbReference type="ARBA" id="ARBA00001947"/>
    </source>
</evidence>
<dbReference type="GO" id="GO:0046872">
    <property type="term" value="F:metal ion binding"/>
    <property type="evidence" value="ECO:0007669"/>
    <property type="project" value="UniProtKB-KW"/>
</dbReference>
<keyword evidence="10" id="KW-0325">Glycoprotein</keyword>